<sequence length="88" mass="9914">MNEQLRGQLRQWLDRLLMVDLFLVLVSFFWLAIALVGRALDIPLGLDLWYRLWEPIFTPAIGILMLGAIASGIASQIVKRLDASSSSE</sequence>
<evidence type="ECO:0000313" key="2">
    <source>
        <dbReference type="EMBL" id="ERN40718.1"/>
    </source>
</evidence>
<dbReference type="RefSeq" id="WP_022608152.1">
    <property type="nucleotide sequence ID" value="NZ_ASSJ01000070.1"/>
</dbReference>
<dbReference type="Proteomes" id="UP000016960">
    <property type="component" value="Unassembled WGS sequence"/>
</dbReference>
<reference evidence="2 3" key="1">
    <citation type="submission" date="2013-05" db="EMBL/GenBank/DDBJ databases">
        <title>Draft genome sequence of Rubidibacter lacunae KORDI 51-2.</title>
        <authorList>
            <person name="Choi D.H."/>
            <person name="Noh J.H."/>
            <person name="Kwon K.-K."/>
            <person name="Lee J.-H."/>
            <person name="Ryu J.-Y."/>
        </authorList>
    </citation>
    <scope>NUCLEOTIDE SEQUENCE [LARGE SCALE GENOMIC DNA]</scope>
    <source>
        <strain evidence="2 3">KORDI 51-2</strain>
    </source>
</reference>
<accession>U5D7X3</accession>
<dbReference type="AlphaFoldDB" id="U5D7X3"/>
<keyword evidence="3" id="KW-1185">Reference proteome</keyword>
<keyword evidence="1" id="KW-1133">Transmembrane helix</keyword>
<dbReference type="STRING" id="582515.KR51_00027040"/>
<evidence type="ECO:0000313" key="3">
    <source>
        <dbReference type="Proteomes" id="UP000016960"/>
    </source>
</evidence>
<dbReference type="InParanoid" id="U5D7X3"/>
<organism evidence="2 3">
    <name type="scientific">Rubidibacter lacunae KORDI 51-2</name>
    <dbReference type="NCBI Taxonomy" id="582515"/>
    <lineage>
        <taxon>Bacteria</taxon>
        <taxon>Bacillati</taxon>
        <taxon>Cyanobacteriota</taxon>
        <taxon>Cyanophyceae</taxon>
        <taxon>Oscillatoriophycideae</taxon>
        <taxon>Chroococcales</taxon>
        <taxon>Aphanothecaceae</taxon>
        <taxon>Rubidibacter</taxon>
    </lineage>
</organism>
<feature type="transmembrane region" description="Helical" evidence="1">
    <location>
        <begin position="56"/>
        <end position="78"/>
    </location>
</feature>
<protein>
    <submittedName>
        <fullName evidence="2">Uncharacterized protein</fullName>
    </submittedName>
</protein>
<dbReference type="EMBL" id="ASSJ01000070">
    <property type="protein sequence ID" value="ERN40718.1"/>
    <property type="molecule type" value="Genomic_DNA"/>
</dbReference>
<evidence type="ECO:0000256" key="1">
    <source>
        <dbReference type="SAM" id="Phobius"/>
    </source>
</evidence>
<proteinExistence type="predicted"/>
<comment type="caution">
    <text evidence="2">The sequence shown here is derived from an EMBL/GenBank/DDBJ whole genome shotgun (WGS) entry which is preliminary data.</text>
</comment>
<keyword evidence="1" id="KW-0812">Transmembrane</keyword>
<gene>
    <name evidence="2" type="ORF">KR51_00027040</name>
</gene>
<keyword evidence="1" id="KW-0472">Membrane</keyword>
<feature type="transmembrane region" description="Helical" evidence="1">
    <location>
        <begin position="12"/>
        <end position="36"/>
    </location>
</feature>
<dbReference type="eggNOG" id="ENOG5032YRP">
    <property type="taxonomic scope" value="Bacteria"/>
</dbReference>
<name>U5D7X3_9CHRO</name>